<organism evidence="1">
    <name type="scientific">marine metagenome</name>
    <dbReference type="NCBI Taxonomy" id="408172"/>
    <lineage>
        <taxon>unclassified sequences</taxon>
        <taxon>metagenomes</taxon>
        <taxon>ecological metagenomes</taxon>
    </lineage>
</organism>
<accession>A0A383AWQ9</accession>
<reference evidence="1" key="1">
    <citation type="submission" date="2018-05" db="EMBL/GenBank/DDBJ databases">
        <authorList>
            <person name="Lanie J.A."/>
            <person name="Ng W.-L."/>
            <person name="Kazmierczak K.M."/>
            <person name="Andrzejewski T.M."/>
            <person name="Davidsen T.M."/>
            <person name="Wayne K.J."/>
            <person name="Tettelin H."/>
            <person name="Glass J.I."/>
            <person name="Rusch D."/>
            <person name="Podicherti R."/>
            <person name="Tsui H.-C.T."/>
            <person name="Winkler M.E."/>
        </authorList>
    </citation>
    <scope>NUCLEOTIDE SEQUENCE</scope>
</reference>
<feature type="non-terminal residue" evidence="1">
    <location>
        <position position="59"/>
    </location>
</feature>
<dbReference type="EMBL" id="UINC01195461">
    <property type="protein sequence ID" value="SVE12041.1"/>
    <property type="molecule type" value="Genomic_DNA"/>
</dbReference>
<dbReference type="AlphaFoldDB" id="A0A383AWQ9"/>
<sequence length="59" mass="6464">MDASTMMPECLQDGVLRLFGRKLDQNIRAVGNRPEGRDIFVGRHPADGAIPNVKARAMA</sequence>
<evidence type="ECO:0000313" key="1">
    <source>
        <dbReference type="EMBL" id="SVE12041.1"/>
    </source>
</evidence>
<protein>
    <submittedName>
        <fullName evidence="1">Uncharacterized protein</fullName>
    </submittedName>
</protein>
<name>A0A383AWQ9_9ZZZZ</name>
<gene>
    <name evidence="1" type="ORF">METZ01_LOCUS464895</name>
</gene>
<proteinExistence type="predicted"/>